<feature type="domain" description="Glycosyl transferase family 1" evidence="1">
    <location>
        <begin position="195"/>
        <end position="350"/>
    </location>
</feature>
<gene>
    <name evidence="3" type="ORF">G4D72_03260</name>
</gene>
<dbReference type="SUPFAM" id="SSF53756">
    <property type="entry name" value="UDP-Glycosyltransferase/glycogen phosphorylase"/>
    <property type="match status" value="1"/>
</dbReference>
<dbReference type="InterPro" id="IPR028098">
    <property type="entry name" value="Glyco_trans_4-like_N"/>
</dbReference>
<dbReference type="Pfam" id="PF00534">
    <property type="entry name" value="Glycos_transf_1"/>
    <property type="match status" value="1"/>
</dbReference>
<dbReference type="PANTHER" id="PTHR12526">
    <property type="entry name" value="GLYCOSYLTRANSFERASE"/>
    <property type="match status" value="1"/>
</dbReference>
<name>A0ABX0I1R6_9FLAO</name>
<evidence type="ECO:0000259" key="1">
    <source>
        <dbReference type="Pfam" id="PF00534"/>
    </source>
</evidence>
<dbReference type="Pfam" id="PF13477">
    <property type="entry name" value="Glyco_trans_4_2"/>
    <property type="match status" value="1"/>
</dbReference>
<dbReference type="Gene3D" id="3.40.50.2000">
    <property type="entry name" value="Glycogen Phosphorylase B"/>
    <property type="match status" value="2"/>
</dbReference>
<dbReference type="InterPro" id="IPR001296">
    <property type="entry name" value="Glyco_trans_1"/>
</dbReference>
<evidence type="ECO:0000313" key="4">
    <source>
        <dbReference type="Proteomes" id="UP000800984"/>
    </source>
</evidence>
<dbReference type="EMBL" id="JAAJBT010000002">
    <property type="protein sequence ID" value="NHM01125.1"/>
    <property type="molecule type" value="Genomic_DNA"/>
</dbReference>
<accession>A0ABX0I1R6</accession>
<dbReference type="RefSeq" id="WP_166076183.1">
    <property type="nucleotide sequence ID" value="NZ_JAAJBT010000002.1"/>
</dbReference>
<organism evidence="3 4">
    <name type="scientific">Flavobacterium difficile</name>
    <dbReference type="NCBI Taxonomy" id="2709659"/>
    <lineage>
        <taxon>Bacteria</taxon>
        <taxon>Pseudomonadati</taxon>
        <taxon>Bacteroidota</taxon>
        <taxon>Flavobacteriia</taxon>
        <taxon>Flavobacteriales</taxon>
        <taxon>Flavobacteriaceae</taxon>
        <taxon>Flavobacterium</taxon>
    </lineage>
</organism>
<keyword evidence="4" id="KW-1185">Reference proteome</keyword>
<reference evidence="3 4" key="1">
    <citation type="submission" date="2020-02" db="EMBL/GenBank/DDBJ databases">
        <authorList>
            <person name="Chen W.-M."/>
        </authorList>
    </citation>
    <scope>NUCLEOTIDE SEQUENCE [LARGE SCALE GENOMIC DNA]</scope>
    <source>
        <strain evidence="3 4">KDG-16</strain>
    </source>
</reference>
<dbReference type="PANTHER" id="PTHR12526:SF630">
    <property type="entry name" value="GLYCOSYLTRANSFERASE"/>
    <property type="match status" value="1"/>
</dbReference>
<feature type="domain" description="Glycosyltransferase subfamily 4-like N-terminal" evidence="2">
    <location>
        <begin position="87"/>
        <end position="154"/>
    </location>
</feature>
<evidence type="ECO:0000259" key="2">
    <source>
        <dbReference type="Pfam" id="PF13477"/>
    </source>
</evidence>
<dbReference type="Proteomes" id="UP000800984">
    <property type="component" value="Unassembled WGS sequence"/>
</dbReference>
<evidence type="ECO:0000313" key="3">
    <source>
        <dbReference type="EMBL" id="NHM01125.1"/>
    </source>
</evidence>
<protein>
    <submittedName>
        <fullName evidence="3">Glycosyltransferase family 4 protein</fullName>
    </submittedName>
</protein>
<comment type="caution">
    <text evidence="3">The sequence shown here is derived from an EMBL/GenBank/DDBJ whole genome shotgun (WGS) entry which is preliminary data.</text>
</comment>
<proteinExistence type="predicted"/>
<sequence length="379" mass="43778">MKILMVAIPNHHFFQWVNQLEHAGYEVHWFDITDGAGFSDKIKWVKQSNGWKLKWNFPFRSRLKHYFPTFYKFVQNYNERKVTAVFEKMLHEIQPDIVHSFEMQLAVWPILSVMEKNTIPWIYSSWGSDVFNYSYLGMKIEEVRNCLKRVNYLITDCQRDFSILNELGYAHTYLGVYPGNGGVTIDSNYNLEIEKRNKIIIKGYDDGVGKALEVCKALTQLPIAQLQKFDLVIFSADKNVEDFVNSSDYFQKLEVRILARTSYFPNDKLLQIMGESSIYIGNSISDGMPNSLIEAMGMGAFPIQSNPGNVTAEIIKDGINGFLIQNPLNLTEISTLISKAIHDEQLRKEARTINVNFVKNNCDRHILKDKIVSLYKNIK</sequence>